<protein>
    <submittedName>
        <fullName evidence="3">Uncharacterized protein</fullName>
    </submittedName>
</protein>
<name>A0A9X4ATS1_9BACT</name>
<reference evidence="3 4" key="1">
    <citation type="submission" date="2021-04" db="EMBL/GenBank/DDBJ databases">
        <title>Genome analysis of Polyangium sp.</title>
        <authorList>
            <person name="Li Y."/>
            <person name="Wang J."/>
        </authorList>
    </citation>
    <scope>NUCLEOTIDE SEQUENCE [LARGE SCALE GENOMIC DNA]</scope>
    <source>
        <strain evidence="3 4">SDU14</strain>
    </source>
</reference>
<dbReference type="Proteomes" id="UP001151081">
    <property type="component" value="Unassembled WGS sequence"/>
</dbReference>
<evidence type="ECO:0000256" key="1">
    <source>
        <dbReference type="SAM" id="MobiDB-lite"/>
    </source>
</evidence>
<keyword evidence="4" id="KW-1185">Reference proteome</keyword>
<gene>
    <name evidence="3" type="ORF">KEG57_28760</name>
</gene>
<evidence type="ECO:0000313" key="4">
    <source>
        <dbReference type="Proteomes" id="UP001151081"/>
    </source>
</evidence>
<feature type="signal peptide" evidence="2">
    <location>
        <begin position="1"/>
        <end position="17"/>
    </location>
</feature>
<dbReference type="EMBL" id="JAGTJJ010000021">
    <property type="protein sequence ID" value="MDC3984533.1"/>
    <property type="molecule type" value="Genomic_DNA"/>
</dbReference>
<proteinExistence type="predicted"/>
<feature type="chain" id="PRO_5040897089" evidence="2">
    <location>
        <begin position="18"/>
        <end position="297"/>
    </location>
</feature>
<accession>A0A9X4ATS1</accession>
<organism evidence="3 4">
    <name type="scientific">Polyangium jinanense</name>
    <dbReference type="NCBI Taxonomy" id="2829994"/>
    <lineage>
        <taxon>Bacteria</taxon>
        <taxon>Pseudomonadati</taxon>
        <taxon>Myxococcota</taxon>
        <taxon>Polyangia</taxon>
        <taxon>Polyangiales</taxon>
        <taxon>Polyangiaceae</taxon>
        <taxon>Polyangium</taxon>
    </lineage>
</organism>
<dbReference type="RefSeq" id="WP_272459000.1">
    <property type="nucleotide sequence ID" value="NZ_JAGTJJ010000021.1"/>
</dbReference>
<comment type="caution">
    <text evidence="3">The sequence shown here is derived from an EMBL/GenBank/DDBJ whole genome shotgun (WGS) entry which is preliminary data.</text>
</comment>
<evidence type="ECO:0000256" key="2">
    <source>
        <dbReference type="SAM" id="SignalP"/>
    </source>
</evidence>
<evidence type="ECO:0000313" key="3">
    <source>
        <dbReference type="EMBL" id="MDC3984533.1"/>
    </source>
</evidence>
<keyword evidence="2" id="KW-0732">Signal</keyword>
<feature type="region of interest" description="Disordered" evidence="1">
    <location>
        <begin position="70"/>
        <end position="103"/>
    </location>
</feature>
<dbReference type="AlphaFoldDB" id="A0A9X4ATS1"/>
<sequence length="297" mass="32383">MQYPAIIWLAMSLGLTACSGPMPNTVIHAATGDAARMPVTWGSQPPASTAPAPTAPPMTQTQTVNVLVGPTSGLEPARQTGDSPAAKRSLTDTPEDVDPTEAPTMTGAQEIKLANGEQIRYSGPATFFLLDAKKGLLGMFLVDVRELDHGYISDVWLLDGEEWRHGTMLRRLSLSNCTNMPLSPPPPRSMLDRFNQGVTWLVSDGAVVPGPLFYQALYTLFGQQSNLDSEVIHPNDAARRNMLRFSFALAHFHNEEMRPCDHLSQYSGDLFAGFVRMNRASSAPWTSTRARTPGTQQ</sequence>